<dbReference type="Pfam" id="PF00106">
    <property type="entry name" value="adh_short"/>
    <property type="match status" value="1"/>
</dbReference>
<proteinExistence type="predicted"/>
<organism evidence="2 3">
    <name type="scientific">Nannochloropsis salina CCMP1776</name>
    <dbReference type="NCBI Taxonomy" id="1027361"/>
    <lineage>
        <taxon>Eukaryota</taxon>
        <taxon>Sar</taxon>
        <taxon>Stramenopiles</taxon>
        <taxon>Ochrophyta</taxon>
        <taxon>Eustigmatophyceae</taxon>
        <taxon>Eustigmatales</taxon>
        <taxon>Monodopsidaceae</taxon>
        <taxon>Microchloropsis</taxon>
        <taxon>Microchloropsis salina</taxon>
    </lineage>
</organism>
<dbReference type="InterPro" id="IPR002347">
    <property type="entry name" value="SDR_fam"/>
</dbReference>
<keyword evidence="1" id="KW-0560">Oxidoreductase</keyword>
<dbReference type="PANTHER" id="PTHR43157:SF31">
    <property type="entry name" value="PHOSPHATIDYLINOSITOL-GLYCAN BIOSYNTHESIS CLASS F PROTEIN"/>
    <property type="match status" value="1"/>
</dbReference>
<name>A0A4D9D7R6_9STRA</name>
<accession>A0A4D9D7R6</accession>
<dbReference type="PANTHER" id="PTHR43157">
    <property type="entry name" value="PHOSPHATIDYLINOSITOL-GLYCAN BIOSYNTHESIS CLASS F PROTEIN-RELATED"/>
    <property type="match status" value="1"/>
</dbReference>
<gene>
    <name evidence="2" type="ORF">NSK_001398</name>
</gene>
<dbReference type="Gene3D" id="3.40.50.720">
    <property type="entry name" value="NAD(P)-binding Rossmann-like Domain"/>
    <property type="match status" value="1"/>
</dbReference>
<dbReference type="AlphaFoldDB" id="A0A4D9D7R6"/>
<comment type="caution">
    <text evidence="2">The sequence shown here is derived from an EMBL/GenBank/DDBJ whole genome shotgun (WGS) entry which is preliminary data.</text>
</comment>
<reference evidence="2 3" key="1">
    <citation type="submission" date="2019-01" db="EMBL/GenBank/DDBJ databases">
        <title>Nuclear Genome Assembly of the Microalgal Biofuel strain Nannochloropsis salina CCMP1776.</title>
        <authorList>
            <person name="Hovde B."/>
        </authorList>
    </citation>
    <scope>NUCLEOTIDE SEQUENCE [LARGE SCALE GENOMIC DNA]</scope>
    <source>
        <strain evidence="2 3">CCMP1776</strain>
    </source>
</reference>
<dbReference type="Proteomes" id="UP000355283">
    <property type="component" value="Unassembled WGS sequence"/>
</dbReference>
<dbReference type="SUPFAM" id="SSF51735">
    <property type="entry name" value="NAD(P)-binding Rossmann-fold domains"/>
    <property type="match status" value="1"/>
</dbReference>
<dbReference type="OrthoDB" id="47007at2759"/>
<keyword evidence="3" id="KW-1185">Reference proteome</keyword>
<evidence type="ECO:0000313" key="3">
    <source>
        <dbReference type="Proteomes" id="UP000355283"/>
    </source>
</evidence>
<evidence type="ECO:0000313" key="2">
    <source>
        <dbReference type="EMBL" id="TFJ87064.1"/>
    </source>
</evidence>
<dbReference type="GO" id="GO:0016491">
    <property type="term" value="F:oxidoreductase activity"/>
    <property type="evidence" value="ECO:0007669"/>
    <property type="project" value="UniProtKB-KW"/>
</dbReference>
<dbReference type="InterPro" id="IPR036291">
    <property type="entry name" value="NAD(P)-bd_dom_sf"/>
</dbReference>
<dbReference type="EMBL" id="SDOX01000006">
    <property type="protein sequence ID" value="TFJ87064.1"/>
    <property type="molecule type" value="Genomic_DNA"/>
</dbReference>
<dbReference type="PRINTS" id="PR00081">
    <property type="entry name" value="GDHRDH"/>
</dbReference>
<evidence type="ECO:0000256" key="1">
    <source>
        <dbReference type="ARBA" id="ARBA00023002"/>
    </source>
</evidence>
<sequence>MLTPLHWIWNGPLALGWVTSSAIVFPILRKVGLVPEANKLDFIANDMRGKIVIVTGSNTGIGRATALNICKMGATVILACRSMERAKAARDEMLEELHSLDAGHRFDFPFARKGTLVCMRLDLGSFASIKTFAEDFLGRYKRLDALVLNAGLANGSGRTKEGFEIMFGTNYLGHFYLTKLLMDVVKATPDSRIVSVSSLMHEFGCLDWQGSLSGNYRALKDRIFSSRYNDSKLALVLMTLELRHRLKGTSVQAIAVSPGAVASDIWRSFPLWYRRLVLDPVMSLAFLSNEQGSIPSVYAATHSYVSDEDEDDETNVPYFHPYWSPSPSFLMPWEVMGPFMGFTRARPRLPRNARAVAKELWYESEKQVIQYTKI</sequence>
<protein>
    <submittedName>
        <fullName evidence="2">Uncharacterized protein</fullName>
    </submittedName>
</protein>